<comment type="caution">
    <text evidence="3">The sequence shown here is derived from an EMBL/GenBank/DDBJ whole genome shotgun (WGS) entry which is preliminary data.</text>
</comment>
<feature type="domain" description="BFN" evidence="2">
    <location>
        <begin position="1"/>
        <end position="129"/>
    </location>
</feature>
<dbReference type="InterPro" id="IPR036104">
    <property type="entry name" value="BFN_sf"/>
</dbReference>
<protein>
    <submittedName>
        <fullName evidence="3">Bifunctional nuclease family protein</fullName>
    </submittedName>
</protein>
<dbReference type="PROSITE" id="PS51658">
    <property type="entry name" value="BFN"/>
    <property type="match status" value="1"/>
</dbReference>
<organism evidence="3 4">
    <name type="scientific">Terrabacter terrigena</name>
    <dbReference type="NCBI Taxonomy" id="574718"/>
    <lineage>
        <taxon>Bacteria</taxon>
        <taxon>Bacillati</taxon>
        <taxon>Actinomycetota</taxon>
        <taxon>Actinomycetes</taxon>
        <taxon>Micrococcales</taxon>
        <taxon>Intrasporangiaceae</taxon>
        <taxon>Terrabacter</taxon>
    </lineage>
</organism>
<feature type="region of interest" description="Disordered" evidence="1">
    <location>
        <begin position="148"/>
        <end position="173"/>
    </location>
</feature>
<dbReference type="Proteomes" id="UP001597046">
    <property type="component" value="Unassembled WGS sequence"/>
</dbReference>
<reference evidence="4" key="1">
    <citation type="journal article" date="2019" name="Int. J. Syst. Evol. Microbiol.">
        <title>The Global Catalogue of Microorganisms (GCM) 10K type strain sequencing project: providing services to taxonomists for standard genome sequencing and annotation.</title>
        <authorList>
            <consortium name="The Broad Institute Genomics Platform"/>
            <consortium name="The Broad Institute Genome Sequencing Center for Infectious Disease"/>
            <person name="Wu L."/>
            <person name="Ma J."/>
        </authorList>
    </citation>
    <scope>NUCLEOTIDE SEQUENCE [LARGE SCALE GENOMIC DNA]</scope>
    <source>
        <strain evidence="4">CCUG 57508</strain>
    </source>
</reference>
<accession>A0ABW3MTD6</accession>
<dbReference type="RefSeq" id="WP_386051724.1">
    <property type="nucleotide sequence ID" value="NZ_JBHTKH010000003.1"/>
</dbReference>
<evidence type="ECO:0000259" key="2">
    <source>
        <dbReference type="PROSITE" id="PS51658"/>
    </source>
</evidence>
<name>A0ABW3MTD6_9MICO</name>
<dbReference type="PANTHER" id="PTHR15160">
    <property type="entry name" value="VON HIPPEL-LINDAU PROTEIN"/>
    <property type="match status" value="1"/>
</dbReference>
<dbReference type="InterPro" id="IPR003729">
    <property type="entry name" value="Bi_nuclease_dom"/>
</dbReference>
<keyword evidence="4" id="KW-1185">Reference proteome</keyword>
<evidence type="ECO:0000313" key="4">
    <source>
        <dbReference type="Proteomes" id="UP001597046"/>
    </source>
</evidence>
<proteinExistence type="predicted"/>
<dbReference type="EMBL" id="JBHTKH010000003">
    <property type="protein sequence ID" value="MFD1053883.1"/>
    <property type="molecule type" value="Genomic_DNA"/>
</dbReference>
<evidence type="ECO:0000256" key="1">
    <source>
        <dbReference type="SAM" id="MobiDB-lite"/>
    </source>
</evidence>
<dbReference type="SUPFAM" id="SSF103256">
    <property type="entry name" value="Hypothetical protein TM0160"/>
    <property type="match status" value="1"/>
</dbReference>
<sequence>MREVDVLGVRVEMPTNQPIVLLRERDGGRYLPIWIGAAEAAAITYAQQGVVPPRPLTHDLMRDLLKVLGHELTEVRIVALKDSVFHAALIIDGKSEVSSRASDAIALALRTGAKVLVEPSILDEAAIVVSSEEDDEVERFKEFLDHVSAEDFEGEPGDAPDQPDQPDLPDRPD</sequence>
<dbReference type="Pfam" id="PF02577">
    <property type="entry name" value="BFN_dom"/>
    <property type="match status" value="1"/>
</dbReference>
<dbReference type="Gene3D" id="3.10.690.10">
    <property type="entry name" value="Bifunctional nuclease domain"/>
    <property type="match status" value="1"/>
</dbReference>
<evidence type="ECO:0000313" key="3">
    <source>
        <dbReference type="EMBL" id="MFD1053883.1"/>
    </source>
</evidence>
<gene>
    <name evidence="3" type="ORF">ACFQ2V_06140</name>
</gene>
<dbReference type="PANTHER" id="PTHR15160:SF1">
    <property type="entry name" value="VON HIPPEL-LINDAU DISEASE TUMOR SUPPRESSOR"/>
    <property type="match status" value="1"/>
</dbReference>